<accession>A0A348WDD6</accession>
<protein>
    <submittedName>
        <fullName evidence="2">GNAT family N-acetyltransferase</fullName>
    </submittedName>
</protein>
<dbReference type="EMBL" id="DMVW01000115">
    <property type="protein sequence ID" value="HAR52548.1"/>
    <property type="molecule type" value="Genomic_DNA"/>
</dbReference>
<proteinExistence type="predicted"/>
<dbReference type="RefSeq" id="WP_339856927.1">
    <property type="nucleotide sequence ID" value="NZ_CAXAXR010000061.1"/>
</dbReference>
<sequence>MKSDRPIGPVIENWTPPPAPEAGLVFDGRYARLVALDADAHAALLFRAFDGHDWVWDYMPVGPFASAAQFHRWMREATQSRDPLFFAIQNKETGDWGGFASYLRITPAAGSIETGFIALAPCLQQTRAATEAHFLMMQWAFDAGYRRYEWKCDALNRPSRRAAQRLGFSYEGIFRQATVVKGRNRDTAWFAVIDKDWPALAEAYRLWLDPGNFDADSRQHESLSDLTRLVRVADDPSLTG</sequence>
<dbReference type="InterPro" id="IPR051908">
    <property type="entry name" value="Ribosomal_N-acetyltransferase"/>
</dbReference>
<dbReference type="FunFam" id="3.40.630.30:FF:000047">
    <property type="entry name" value="Acetyltransferase, GNAT family"/>
    <property type="match status" value="1"/>
</dbReference>
<dbReference type="GO" id="GO:0008999">
    <property type="term" value="F:protein-N-terminal-alanine acetyltransferase activity"/>
    <property type="evidence" value="ECO:0007669"/>
    <property type="project" value="TreeGrafter"/>
</dbReference>
<reference evidence="2 3" key="1">
    <citation type="journal article" date="2018" name="Nat. Biotechnol.">
        <title>A standardized bacterial taxonomy based on genome phylogeny substantially revises the tree of life.</title>
        <authorList>
            <person name="Parks D.H."/>
            <person name="Chuvochina M."/>
            <person name="Waite D.W."/>
            <person name="Rinke C."/>
            <person name="Skarshewski A."/>
            <person name="Chaumeil P.A."/>
            <person name="Hugenholtz P."/>
        </authorList>
    </citation>
    <scope>NUCLEOTIDE SEQUENCE [LARGE SCALE GENOMIC DNA]</scope>
    <source>
        <strain evidence="2">UBA9169</strain>
    </source>
</reference>
<name>A0A348WDD6_9RHOB</name>
<evidence type="ECO:0000313" key="2">
    <source>
        <dbReference type="EMBL" id="HAR52548.1"/>
    </source>
</evidence>
<dbReference type="Gene3D" id="3.40.630.30">
    <property type="match status" value="1"/>
</dbReference>
<dbReference type="SUPFAM" id="SSF55729">
    <property type="entry name" value="Acyl-CoA N-acyltransferases (Nat)"/>
    <property type="match status" value="1"/>
</dbReference>
<dbReference type="Pfam" id="PF13302">
    <property type="entry name" value="Acetyltransf_3"/>
    <property type="match status" value="1"/>
</dbReference>
<comment type="caution">
    <text evidence="2">The sequence shown here is derived from an EMBL/GenBank/DDBJ whole genome shotgun (WGS) entry which is preliminary data.</text>
</comment>
<evidence type="ECO:0000259" key="1">
    <source>
        <dbReference type="PROSITE" id="PS51186"/>
    </source>
</evidence>
<organism evidence="2 3">
    <name type="scientific">Roseovarius nubinhibens</name>
    <dbReference type="NCBI Taxonomy" id="314263"/>
    <lineage>
        <taxon>Bacteria</taxon>
        <taxon>Pseudomonadati</taxon>
        <taxon>Pseudomonadota</taxon>
        <taxon>Alphaproteobacteria</taxon>
        <taxon>Rhodobacterales</taxon>
        <taxon>Roseobacteraceae</taxon>
        <taxon>Roseovarius</taxon>
    </lineage>
</organism>
<dbReference type="InterPro" id="IPR000182">
    <property type="entry name" value="GNAT_dom"/>
</dbReference>
<feature type="domain" description="N-acetyltransferase" evidence="1">
    <location>
        <begin position="28"/>
        <end position="186"/>
    </location>
</feature>
<dbReference type="PANTHER" id="PTHR43441">
    <property type="entry name" value="RIBOSOMAL-PROTEIN-SERINE ACETYLTRANSFERASE"/>
    <property type="match status" value="1"/>
</dbReference>
<dbReference type="PANTHER" id="PTHR43441:SF2">
    <property type="entry name" value="FAMILY ACETYLTRANSFERASE, PUTATIVE (AFU_ORTHOLOGUE AFUA_7G00850)-RELATED"/>
    <property type="match status" value="1"/>
</dbReference>
<gene>
    <name evidence="2" type="ORF">DCS45_11835</name>
</gene>
<dbReference type="Proteomes" id="UP000264719">
    <property type="component" value="Unassembled WGS sequence"/>
</dbReference>
<dbReference type="AlphaFoldDB" id="A0A348WDD6"/>
<dbReference type="InterPro" id="IPR016181">
    <property type="entry name" value="Acyl_CoA_acyltransferase"/>
</dbReference>
<keyword evidence="2" id="KW-0808">Transferase</keyword>
<evidence type="ECO:0000313" key="3">
    <source>
        <dbReference type="Proteomes" id="UP000264719"/>
    </source>
</evidence>
<dbReference type="PROSITE" id="PS51186">
    <property type="entry name" value="GNAT"/>
    <property type="match status" value="1"/>
</dbReference>
<dbReference type="GO" id="GO:1990189">
    <property type="term" value="F:protein N-terminal-serine acetyltransferase activity"/>
    <property type="evidence" value="ECO:0007669"/>
    <property type="project" value="TreeGrafter"/>
</dbReference>